<reference evidence="1 2" key="1">
    <citation type="submission" date="2015-09" db="EMBL/GenBank/DDBJ databases">
        <title>Draft genome sequence of Kouleothrix aurantiaca JCM 19913.</title>
        <authorList>
            <person name="Hemp J."/>
        </authorList>
    </citation>
    <scope>NUCLEOTIDE SEQUENCE [LARGE SCALE GENOMIC DNA]</scope>
    <source>
        <strain evidence="1 2">COM-B</strain>
    </source>
</reference>
<protein>
    <submittedName>
        <fullName evidence="1">Uncharacterized protein</fullName>
    </submittedName>
</protein>
<sequence>MATGRDVPSQFPQATLGGQKYDIRPLPIAQARAWRQSVKDPLQVIISTIAGLPDISLQDLELSSIVGLVQHVFTTVADAPDILLAWLYAYAPNIAADKERIENEAFDAEVADAFAQVVKQVYPLGRLASAIGGKRFTTS</sequence>
<proteinExistence type="predicted"/>
<accession>A0A0P9F595</accession>
<dbReference type="Proteomes" id="UP000050509">
    <property type="component" value="Unassembled WGS sequence"/>
</dbReference>
<keyword evidence="2" id="KW-1185">Reference proteome</keyword>
<dbReference type="EMBL" id="LJCR01000825">
    <property type="protein sequence ID" value="KPV51662.1"/>
    <property type="molecule type" value="Genomic_DNA"/>
</dbReference>
<evidence type="ECO:0000313" key="2">
    <source>
        <dbReference type="Proteomes" id="UP000050509"/>
    </source>
</evidence>
<comment type="caution">
    <text evidence="1">The sequence shown here is derived from an EMBL/GenBank/DDBJ whole genome shotgun (WGS) entry which is preliminary data.</text>
</comment>
<gene>
    <name evidence="1" type="ORF">SE17_19930</name>
</gene>
<dbReference type="AlphaFoldDB" id="A0A0P9F595"/>
<organism evidence="1 2">
    <name type="scientific">Kouleothrix aurantiaca</name>
    <dbReference type="NCBI Taxonomy" id="186479"/>
    <lineage>
        <taxon>Bacteria</taxon>
        <taxon>Bacillati</taxon>
        <taxon>Chloroflexota</taxon>
        <taxon>Chloroflexia</taxon>
        <taxon>Chloroflexales</taxon>
        <taxon>Roseiflexineae</taxon>
        <taxon>Roseiflexaceae</taxon>
        <taxon>Kouleothrix</taxon>
    </lineage>
</organism>
<evidence type="ECO:0000313" key="1">
    <source>
        <dbReference type="EMBL" id="KPV51662.1"/>
    </source>
</evidence>
<name>A0A0P9F595_9CHLR</name>